<dbReference type="EMBL" id="QXQA01000009">
    <property type="protein sequence ID" value="RIX51744.1"/>
    <property type="molecule type" value="Genomic_DNA"/>
</dbReference>
<evidence type="ECO:0000313" key="1">
    <source>
        <dbReference type="EMBL" id="RIX51744.1"/>
    </source>
</evidence>
<evidence type="ECO:0000313" key="2">
    <source>
        <dbReference type="Proteomes" id="UP000266482"/>
    </source>
</evidence>
<reference evidence="1 2" key="1">
    <citation type="submission" date="2018-09" db="EMBL/GenBank/DDBJ databases">
        <title>Paenibacillus aracenensis nov. sp. isolated from a cave in southern Spain.</title>
        <authorList>
            <person name="Jurado V."/>
            <person name="Gutierrez-Patricio S."/>
            <person name="Gonzalez-Pimentel J.L."/>
            <person name="Miller A.Z."/>
            <person name="Laiz L."/>
            <person name="Saiz-Jimenez C."/>
        </authorList>
    </citation>
    <scope>NUCLEOTIDE SEQUENCE [LARGE SCALE GENOMIC DNA]</scope>
    <source>
        <strain evidence="1 2">DSM 22867</strain>
    </source>
</reference>
<gene>
    <name evidence="1" type="ORF">D3P08_15100</name>
</gene>
<dbReference type="Proteomes" id="UP000266482">
    <property type="component" value="Unassembled WGS sequence"/>
</dbReference>
<dbReference type="InterPro" id="IPR036412">
    <property type="entry name" value="HAD-like_sf"/>
</dbReference>
<dbReference type="InterPro" id="IPR023214">
    <property type="entry name" value="HAD_sf"/>
</dbReference>
<name>A0A3A1UU04_9BACL</name>
<organism evidence="1 2">
    <name type="scientific">Paenibacillus nanensis</name>
    <dbReference type="NCBI Taxonomy" id="393251"/>
    <lineage>
        <taxon>Bacteria</taxon>
        <taxon>Bacillati</taxon>
        <taxon>Bacillota</taxon>
        <taxon>Bacilli</taxon>
        <taxon>Bacillales</taxon>
        <taxon>Paenibacillaceae</taxon>
        <taxon>Paenibacillus</taxon>
    </lineage>
</organism>
<sequence length="214" mass="23819">MKRSYSTIDHIEEGSGKPQLVFDIGGVLATNLSPVFWELVAAHSNQKAEPLYRKYKEEQSKMLWTGGITEAAFWDWLCRAAKGLSEEQGKAYLKESLQPLPAIRLLEKWSLAADIHILSNHLSAWVEPILQDVRPFLRTVTISSAVGLRKPQRELFEHVGSQLPANSRILFIDDQPSNLEQGAASGWSTLLADPEGLWSGKVDEWLSAIAGTPN</sequence>
<dbReference type="PANTHER" id="PTHR43611:SF3">
    <property type="entry name" value="FLAVIN MONONUCLEOTIDE HYDROLASE 1, CHLOROPLATIC"/>
    <property type="match status" value="1"/>
</dbReference>
<proteinExistence type="predicted"/>
<protein>
    <submittedName>
        <fullName evidence="1">Haloacid dehalogenase</fullName>
    </submittedName>
</protein>
<dbReference type="Gene3D" id="3.40.50.1000">
    <property type="entry name" value="HAD superfamily/HAD-like"/>
    <property type="match status" value="1"/>
</dbReference>
<dbReference type="RefSeq" id="WP_119600528.1">
    <property type="nucleotide sequence ID" value="NZ_QXQA01000009.1"/>
</dbReference>
<dbReference type="InterPro" id="IPR023198">
    <property type="entry name" value="PGP-like_dom2"/>
</dbReference>
<comment type="caution">
    <text evidence="1">The sequence shown here is derived from an EMBL/GenBank/DDBJ whole genome shotgun (WGS) entry which is preliminary data.</text>
</comment>
<dbReference type="PANTHER" id="PTHR43611">
    <property type="entry name" value="ALPHA-D-GLUCOSE 1-PHOSPHATE PHOSPHATASE"/>
    <property type="match status" value="1"/>
</dbReference>
<dbReference type="AlphaFoldDB" id="A0A3A1UU04"/>
<dbReference type="SUPFAM" id="SSF56784">
    <property type="entry name" value="HAD-like"/>
    <property type="match status" value="1"/>
</dbReference>
<accession>A0A3A1UU04</accession>
<dbReference type="OrthoDB" id="2856744at2"/>
<keyword evidence="2" id="KW-1185">Reference proteome</keyword>
<dbReference type="Gene3D" id="1.10.150.240">
    <property type="entry name" value="Putative phosphatase, domain 2"/>
    <property type="match status" value="1"/>
</dbReference>